<name>A0ABS4P3I2_9BACL</name>
<gene>
    <name evidence="2" type="ORF">J2Z70_006476</name>
</gene>
<dbReference type="EMBL" id="JAGGLV010000040">
    <property type="protein sequence ID" value="MBP2116259.1"/>
    <property type="molecule type" value="Genomic_DNA"/>
</dbReference>
<dbReference type="Pfam" id="PF00386">
    <property type="entry name" value="C1q"/>
    <property type="match status" value="1"/>
</dbReference>
<organism evidence="2 3">
    <name type="scientific">Paenibacillus silagei</name>
    <dbReference type="NCBI Taxonomy" id="1670801"/>
    <lineage>
        <taxon>Bacteria</taxon>
        <taxon>Bacillati</taxon>
        <taxon>Bacillota</taxon>
        <taxon>Bacilli</taxon>
        <taxon>Bacillales</taxon>
        <taxon>Paenibacillaceae</taxon>
        <taxon>Paenibacillus</taxon>
    </lineage>
</organism>
<protein>
    <recommendedName>
        <fullName evidence="1">C1q domain-containing protein</fullName>
    </recommendedName>
</protein>
<dbReference type="RefSeq" id="WP_209879655.1">
    <property type="nucleotide sequence ID" value="NZ_JAGGLV010000040.1"/>
</dbReference>
<dbReference type="InterPro" id="IPR011050">
    <property type="entry name" value="Pectin_lyase_fold/virulence"/>
</dbReference>
<comment type="caution">
    <text evidence="2">The sequence shown here is derived from an EMBL/GenBank/DDBJ whole genome shotgun (WGS) entry which is preliminary data.</text>
</comment>
<reference evidence="2 3" key="1">
    <citation type="submission" date="2021-03" db="EMBL/GenBank/DDBJ databases">
        <title>Genomic Encyclopedia of Type Strains, Phase IV (KMG-IV): sequencing the most valuable type-strain genomes for metagenomic binning, comparative biology and taxonomic classification.</title>
        <authorList>
            <person name="Goeker M."/>
        </authorList>
    </citation>
    <scope>NUCLEOTIDE SEQUENCE [LARGE SCALE GENOMIC DNA]</scope>
    <source>
        <strain evidence="2 3">DSM 101953</strain>
    </source>
</reference>
<accession>A0ABS4P3I2</accession>
<dbReference type="InterPro" id="IPR012334">
    <property type="entry name" value="Pectin_lyas_fold"/>
</dbReference>
<dbReference type="InterPro" id="IPR001073">
    <property type="entry name" value="C1q_dom"/>
</dbReference>
<feature type="domain" description="C1q" evidence="1">
    <location>
        <begin position="487"/>
        <end position="599"/>
    </location>
</feature>
<dbReference type="Gene3D" id="2.160.20.10">
    <property type="entry name" value="Single-stranded right-handed beta-helix, Pectin lyase-like"/>
    <property type="match status" value="1"/>
</dbReference>
<dbReference type="Proteomes" id="UP000773462">
    <property type="component" value="Unassembled WGS sequence"/>
</dbReference>
<evidence type="ECO:0000313" key="3">
    <source>
        <dbReference type="Proteomes" id="UP000773462"/>
    </source>
</evidence>
<proteinExistence type="predicted"/>
<dbReference type="SUPFAM" id="SSF51126">
    <property type="entry name" value="Pectin lyase-like"/>
    <property type="match status" value="1"/>
</dbReference>
<evidence type="ECO:0000313" key="2">
    <source>
        <dbReference type="EMBL" id="MBP2116259.1"/>
    </source>
</evidence>
<dbReference type="SUPFAM" id="SSF49842">
    <property type="entry name" value="TNF-like"/>
    <property type="match status" value="1"/>
</dbReference>
<dbReference type="Gene3D" id="2.60.120.40">
    <property type="match status" value="1"/>
</dbReference>
<keyword evidence="3" id="KW-1185">Reference proteome</keyword>
<dbReference type="InterPro" id="IPR008983">
    <property type="entry name" value="Tumour_necrosis_fac-like_dom"/>
</dbReference>
<sequence length="610" mass="62951">MKTTGNLGLKKPDGTDIVDITDLNGNMDILDTAVKAAQDHAADAVKHITAAERTAWNAKASTAVATTTAAGLMAGADKSKLDSVAQGANNYVHPNHTGDVTSSSDGVTAIAPGVIVNADVNASAGIDASKIGTGVVSNAEFGYLDGVTGNVQSQLDNRPQLNSNNTFTNNQKIISTAGINTSPALSIEGVTFNAALQIKNTTPSTGKRYSLYSYNGGDFAIVNETDAYAVAQVDGASKVWMIPGGVKSPNVPNQTTADITYYVRTDGNDGNTGLGNTAGGAFKTIGRAVNAIPKMANHTVNINVAAGSYAEAVVITGFVTSDLFALTASGNVSVTSIEVNNSHGVFVIKGFTATSTTAVGAFKVSASRRVVFESCVVTTQSAQAGLYVSASDVFVDRCNVSNRGNAVVILAECVAYASNNTGVNNGAAYLSGFASYFGYSGTVPAGNMVAQDGGMLVPGMGVLNPWGDNNTQSRTGAAGGSTAAQNMVSNTMTKLVYNGKYFDYLNEWNPATGTFTPSRTGMYTFDILCSLQGVPDGVVISLHMFKNGAEDQCIGRNTNSGSSVSVTSGHVTTDLTAGQPVSIYLHQSHSSGLSTTGSNLYNWFRVARVS</sequence>
<evidence type="ECO:0000259" key="1">
    <source>
        <dbReference type="Pfam" id="PF00386"/>
    </source>
</evidence>